<dbReference type="InterPro" id="IPR052701">
    <property type="entry name" value="GAG_Ulvan_Degrading_Sulfatases"/>
</dbReference>
<dbReference type="PANTHER" id="PTHR43751">
    <property type="entry name" value="SULFATASE"/>
    <property type="match status" value="1"/>
</dbReference>
<feature type="chain" id="PRO_5045975995" evidence="1">
    <location>
        <begin position="27"/>
        <end position="498"/>
    </location>
</feature>
<keyword evidence="4" id="KW-1185">Reference proteome</keyword>
<reference evidence="3" key="1">
    <citation type="submission" date="2022-10" db="EMBL/GenBank/DDBJ databases">
        <title>Catenovulum adriacola sp. nov. isolated in the Harbour of Susak.</title>
        <authorList>
            <person name="Schoch T."/>
            <person name="Reich S.J."/>
            <person name="Stoeferle S."/>
            <person name="Flaiz M."/>
            <person name="Kazda M."/>
            <person name="Riedel C.U."/>
            <person name="Duerre P."/>
        </authorList>
    </citation>
    <scope>NUCLEOTIDE SEQUENCE</scope>
    <source>
        <strain evidence="3">TS8</strain>
        <plasmid evidence="3">pCadTS8_1</plasmid>
    </source>
</reference>
<dbReference type="Pfam" id="PF00884">
    <property type="entry name" value="Sulfatase"/>
    <property type="match status" value="1"/>
</dbReference>
<dbReference type="InterPro" id="IPR000917">
    <property type="entry name" value="Sulfatase_N"/>
</dbReference>
<gene>
    <name evidence="3" type="ORF">OLW01_15550</name>
</gene>
<accession>A0ABY7AQB9</accession>
<proteinExistence type="predicted"/>
<keyword evidence="1" id="KW-0732">Signal</keyword>
<feature type="domain" description="Sulfatase N-terminal" evidence="2">
    <location>
        <begin position="50"/>
        <end position="390"/>
    </location>
</feature>
<dbReference type="SUPFAM" id="SSF53649">
    <property type="entry name" value="Alkaline phosphatase-like"/>
    <property type="match status" value="1"/>
</dbReference>
<dbReference type="PROSITE" id="PS51257">
    <property type="entry name" value="PROKAR_LIPOPROTEIN"/>
    <property type="match status" value="1"/>
</dbReference>
<evidence type="ECO:0000313" key="3">
    <source>
        <dbReference type="EMBL" id="WAJ71752.1"/>
    </source>
</evidence>
<organism evidence="3 4">
    <name type="scientific">Catenovulum adriaticum</name>
    <dbReference type="NCBI Taxonomy" id="2984846"/>
    <lineage>
        <taxon>Bacteria</taxon>
        <taxon>Pseudomonadati</taxon>
        <taxon>Pseudomonadota</taxon>
        <taxon>Gammaproteobacteria</taxon>
        <taxon>Alteromonadales</taxon>
        <taxon>Alteromonadaceae</taxon>
        <taxon>Catenovulum</taxon>
    </lineage>
</organism>
<keyword evidence="3" id="KW-0614">Plasmid</keyword>
<dbReference type="Gene3D" id="3.40.720.10">
    <property type="entry name" value="Alkaline Phosphatase, subunit A"/>
    <property type="match status" value="1"/>
</dbReference>
<dbReference type="RefSeq" id="WP_268076453.1">
    <property type="nucleotide sequence ID" value="NZ_CP109966.1"/>
</dbReference>
<evidence type="ECO:0000259" key="2">
    <source>
        <dbReference type="Pfam" id="PF00884"/>
    </source>
</evidence>
<evidence type="ECO:0000313" key="4">
    <source>
        <dbReference type="Proteomes" id="UP001163726"/>
    </source>
</evidence>
<geneLocation type="plasmid" evidence="3 4">
    <name>pCadTS8_1</name>
</geneLocation>
<sequence>MMRNNTHIKFVLGALAGLTLSACQPATQTNNATEQQTQLSVKETKQKRQPNIIWIMADDMGYGDLGSYGQQKIKTPRLDQMAAEGIRFTDMYAGTTVCAPSRSVLMTGLHMGHTPVRGNADKTIQTLAPEDVTVAEVLQDAGYSTALIGKWGLGDDGNTGLPNDQGFDYFFGYLNQVHAHNHYPDFLWRNKEKVALDNKVELGPVAYMSFHGGVAKPENRKTYSSDLFYQESIDFIQQQKDNPFFLFVSLTSPHANNEAEKFDWAHGMEVPGYGIYKDLDWPEPAKGYAAMVSHIDQGVGQIMDTLKTQGLADDTIVIFTSDNGPHEEGGNDPYFFNSSGPFTGTKRALTDGGIRVPFIAWGPGLVPQGQVSDHIGYFGDLMATALDVVDASAHRPLDSVSMLPVFTGSDDQQQHDMVYFEFYEMGGIQAVRHGDYKAIRSPFFTGTIRLYNVNQDPKEQIDIASQHPELVAKIDKFMQQAHVPDPRWQVVQGAAGRH</sequence>
<name>A0ABY7AQB9_9ALTE</name>
<dbReference type="PANTHER" id="PTHR43751:SF3">
    <property type="entry name" value="SULFATASE N-TERMINAL DOMAIN-CONTAINING PROTEIN"/>
    <property type="match status" value="1"/>
</dbReference>
<dbReference type="EMBL" id="CP109966">
    <property type="protein sequence ID" value="WAJ71752.1"/>
    <property type="molecule type" value="Genomic_DNA"/>
</dbReference>
<feature type="signal peptide" evidence="1">
    <location>
        <begin position="1"/>
        <end position="26"/>
    </location>
</feature>
<dbReference type="CDD" id="cd16145">
    <property type="entry name" value="ARS_like"/>
    <property type="match status" value="1"/>
</dbReference>
<protein>
    <submittedName>
        <fullName evidence="3">Arylsulfatase</fullName>
    </submittedName>
</protein>
<dbReference type="Proteomes" id="UP001163726">
    <property type="component" value="Plasmid pCadTS8_1"/>
</dbReference>
<dbReference type="InterPro" id="IPR017850">
    <property type="entry name" value="Alkaline_phosphatase_core_sf"/>
</dbReference>
<dbReference type="Gene3D" id="3.30.1120.10">
    <property type="match status" value="1"/>
</dbReference>
<evidence type="ECO:0000256" key="1">
    <source>
        <dbReference type="SAM" id="SignalP"/>
    </source>
</evidence>